<comment type="similarity">
    <text evidence="2">Belongs to the UPF0324 family.</text>
</comment>
<protein>
    <submittedName>
        <fullName evidence="9">Conserved hypothetical integral membrane protein</fullName>
    </submittedName>
    <submittedName>
        <fullName evidence="8">Integral membrane protein (TIGR00698 family)</fullName>
    </submittedName>
</protein>
<dbReference type="PANTHER" id="PTHR30106">
    <property type="entry name" value="INNER MEMBRANE PROTEIN YEIH-RELATED"/>
    <property type="match status" value="1"/>
</dbReference>
<evidence type="ECO:0000256" key="6">
    <source>
        <dbReference type="ARBA" id="ARBA00023136"/>
    </source>
</evidence>
<feature type="transmembrane region" description="Helical" evidence="7">
    <location>
        <begin position="108"/>
        <end position="128"/>
    </location>
</feature>
<dbReference type="AlphaFoldDB" id="A0A1M5TTW9"/>
<dbReference type="RefSeq" id="WP_072979926.1">
    <property type="nucleotide sequence ID" value="NZ_FQXT01000001.1"/>
</dbReference>
<evidence type="ECO:0000313" key="10">
    <source>
        <dbReference type="Proteomes" id="UP000184240"/>
    </source>
</evidence>
<evidence type="ECO:0000256" key="3">
    <source>
        <dbReference type="ARBA" id="ARBA00022475"/>
    </source>
</evidence>
<dbReference type="Proteomes" id="UP000184240">
    <property type="component" value="Unassembled WGS sequence"/>
</dbReference>
<organism evidence="9 10">
    <name type="scientific">Leeuwenhoekiella palythoae</name>
    <dbReference type="NCBI Taxonomy" id="573501"/>
    <lineage>
        <taxon>Bacteria</taxon>
        <taxon>Pseudomonadati</taxon>
        <taxon>Bacteroidota</taxon>
        <taxon>Flavobacteriia</taxon>
        <taxon>Flavobacteriales</taxon>
        <taxon>Flavobacteriaceae</taxon>
        <taxon>Leeuwenhoekiella</taxon>
    </lineage>
</organism>
<keyword evidence="6 7" id="KW-0472">Membrane</keyword>
<proteinExistence type="inferred from homology"/>
<dbReference type="GO" id="GO:0005886">
    <property type="term" value="C:plasma membrane"/>
    <property type="evidence" value="ECO:0007669"/>
    <property type="project" value="UniProtKB-SubCell"/>
</dbReference>
<evidence type="ECO:0000256" key="1">
    <source>
        <dbReference type="ARBA" id="ARBA00004651"/>
    </source>
</evidence>
<dbReference type="OrthoDB" id="9811391at2"/>
<evidence type="ECO:0000313" key="8">
    <source>
        <dbReference type="EMBL" id="RXG28560.1"/>
    </source>
</evidence>
<name>A0A1M5TTW9_9FLAO</name>
<feature type="transmembrane region" description="Helical" evidence="7">
    <location>
        <begin position="78"/>
        <end position="96"/>
    </location>
</feature>
<dbReference type="EMBL" id="QOVN01000004">
    <property type="protein sequence ID" value="RXG28560.1"/>
    <property type="molecule type" value="Genomic_DNA"/>
</dbReference>
<evidence type="ECO:0000313" key="9">
    <source>
        <dbReference type="EMBL" id="SHH54118.1"/>
    </source>
</evidence>
<evidence type="ECO:0000313" key="11">
    <source>
        <dbReference type="Proteomes" id="UP000290037"/>
    </source>
</evidence>
<gene>
    <name evidence="8" type="ORF">DSM01_2020</name>
    <name evidence="9" type="ORF">SAMN04487999_0454</name>
</gene>
<dbReference type="STRING" id="573501.SAMN04487999_0454"/>
<dbReference type="InterPro" id="IPR018383">
    <property type="entry name" value="UPF0324_pro"/>
</dbReference>
<accession>A0A1M5TTW9</accession>
<reference evidence="8 11" key="3">
    <citation type="submission" date="2018-07" db="EMBL/GenBank/DDBJ databases">
        <title>Leeuwenhoekiella genomics.</title>
        <authorList>
            <person name="Tahon G."/>
            <person name="Willems A."/>
        </authorList>
    </citation>
    <scope>NUCLEOTIDE SEQUENCE [LARGE SCALE GENOMIC DNA]</scope>
    <source>
        <strain evidence="8 11">LMG 24856</strain>
    </source>
</reference>
<keyword evidence="11" id="KW-1185">Reference proteome</keyword>
<sequence length="306" mass="33728">MKSRYSKLIFFALILLALSGAFTSPLALIAGFLFNLFFKTPYRQKQHQAINYLLKFAVIGLGFGMFISETIATGSKGFSLTLSTIVLTVFLGFILTKYLKIDLRLGHLITSGTAICGGSAIAAISPAIKANAKTISVSLAIVFMLNAMALCIFPVLGHAFHLSQEQFGIWCAVAIHDTSSVVGAALQYGEEALKIATTVKLTRTLWIIPMAVFSMFYFKTKNERVRIPYFIIFFVLAILAHSYHLLPESWAEGLVLLSKRLLLVSLLLIGINISLKDFKTIGLKPVALALVLWIFIATFSLLFILY</sequence>
<feature type="transmembrane region" description="Helical" evidence="7">
    <location>
        <begin position="50"/>
        <end position="72"/>
    </location>
</feature>
<feature type="transmembrane region" description="Helical" evidence="7">
    <location>
        <begin position="167"/>
        <end position="189"/>
    </location>
</feature>
<dbReference type="EMBL" id="FQXT01000001">
    <property type="protein sequence ID" value="SHH54118.1"/>
    <property type="molecule type" value="Genomic_DNA"/>
</dbReference>
<comment type="subcellular location">
    <subcellularLocation>
        <location evidence="1">Cell membrane</location>
        <topology evidence="1">Multi-pass membrane protein</topology>
    </subcellularLocation>
</comment>
<dbReference type="PANTHER" id="PTHR30106:SF1">
    <property type="entry name" value="UPF0324 MEMBRANE PROTEIN FN0533"/>
    <property type="match status" value="1"/>
</dbReference>
<dbReference type="Pfam" id="PF03601">
    <property type="entry name" value="Cons_hypoth698"/>
    <property type="match status" value="1"/>
</dbReference>
<evidence type="ECO:0000256" key="4">
    <source>
        <dbReference type="ARBA" id="ARBA00022692"/>
    </source>
</evidence>
<dbReference type="Proteomes" id="UP000290037">
    <property type="component" value="Unassembled WGS sequence"/>
</dbReference>
<feature type="transmembrane region" description="Helical" evidence="7">
    <location>
        <begin position="201"/>
        <end position="218"/>
    </location>
</feature>
<feature type="transmembrane region" description="Helical" evidence="7">
    <location>
        <begin position="287"/>
        <end position="305"/>
    </location>
</feature>
<keyword evidence="4 7" id="KW-0812">Transmembrane</keyword>
<evidence type="ECO:0000256" key="7">
    <source>
        <dbReference type="SAM" id="Phobius"/>
    </source>
</evidence>
<feature type="transmembrane region" description="Helical" evidence="7">
    <location>
        <begin position="257"/>
        <end position="275"/>
    </location>
</feature>
<reference evidence="9" key="2">
    <citation type="submission" date="2016-11" db="EMBL/GenBank/DDBJ databases">
        <authorList>
            <person name="Jaros S."/>
            <person name="Januszkiewicz K."/>
            <person name="Wedrychowicz H."/>
        </authorList>
    </citation>
    <scope>NUCLEOTIDE SEQUENCE [LARGE SCALE GENOMIC DNA]</scope>
    <source>
        <strain evidence="9">DSM 19859</strain>
    </source>
</reference>
<feature type="transmembrane region" description="Helical" evidence="7">
    <location>
        <begin position="12"/>
        <end position="38"/>
    </location>
</feature>
<keyword evidence="3" id="KW-1003">Cell membrane</keyword>
<feature type="transmembrane region" description="Helical" evidence="7">
    <location>
        <begin position="134"/>
        <end position="155"/>
    </location>
</feature>
<feature type="transmembrane region" description="Helical" evidence="7">
    <location>
        <begin position="227"/>
        <end position="245"/>
    </location>
</feature>
<keyword evidence="5 7" id="KW-1133">Transmembrane helix</keyword>
<evidence type="ECO:0000256" key="5">
    <source>
        <dbReference type="ARBA" id="ARBA00022989"/>
    </source>
</evidence>
<evidence type="ECO:0000256" key="2">
    <source>
        <dbReference type="ARBA" id="ARBA00007977"/>
    </source>
</evidence>
<reference evidence="10" key="1">
    <citation type="submission" date="2016-11" db="EMBL/GenBank/DDBJ databases">
        <authorList>
            <person name="Varghese N."/>
            <person name="Submissions S."/>
        </authorList>
    </citation>
    <scope>NUCLEOTIDE SEQUENCE [LARGE SCALE GENOMIC DNA]</scope>
    <source>
        <strain evidence="10">DSM 19859</strain>
    </source>
</reference>